<sequence length="102" mass="11525">MEEFNTVSFGAQRHPTYEKRNKKRRKDEIIDPSFPAGALKTDASDATLGLPSTCHQLKTITRFQPLLFFDFIGPGEAVAVERPWLDVVATFPPPFLRSRFGT</sequence>
<evidence type="ECO:0000313" key="2">
    <source>
        <dbReference type="EMBL" id="KAJ3617610.1"/>
    </source>
</evidence>
<protein>
    <submittedName>
        <fullName evidence="2">Uncharacterized protein</fullName>
    </submittedName>
</protein>
<reference evidence="2" key="1">
    <citation type="journal article" date="2023" name="G3 (Bethesda)">
        <title>Whole genome assemblies of Zophobas morio and Tenebrio molitor.</title>
        <authorList>
            <person name="Kaur S."/>
            <person name="Stinson S.A."/>
            <person name="diCenzo G.C."/>
        </authorList>
    </citation>
    <scope>NUCLEOTIDE SEQUENCE</scope>
    <source>
        <strain evidence="2">QUZm001</strain>
    </source>
</reference>
<name>A0AA38HIN0_9CUCU</name>
<organism evidence="2 3">
    <name type="scientific">Zophobas morio</name>
    <dbReference type="NCBI Taxonomy" id="2755281"/>
    <lineage>
        <taxon>Eukaryota</taxon>
        <taxon>Metazoa</taxon>
        <taxon>Ecdysozoa</taxon>
        <taxon>Arthropoda</taxon>
        <taxon>Hexapoda</taxon>
        <taxon>Insecta</taxon>
        <taxon>Pterygota</taxon>
        <taxon>Neoptera</taxon>
        <taxon>Endopterygota</taxon>
        <taxon>Coleoptera</taxon>
        <taxon>Polyphaga</taxon>
        <taxon>Cucujiformia</taxon>
        <taxon>Tenebrionidae</taxon>
        <taxon>Zophobas</taxon>
    </lineage>
</organism>
<dbReference type="EMBL" id="JALNTZ010002450">
    <property type="protein sequence ID" value="KAJ3617610.1"/>
    <property type="molecule type" value="Genomic_DNA"/>
</dbReference>
<comment type="caution">
    <text evidence="2">The sequence shown here is derived from an EMBL/GenBank/DDBJ whole genome shotgun (WGS) entry which is preliminary data.</text>
</comment>
<dbReference type="Proteomes" id="UP001168821">
    <property type="component" value="Unassembled WGS sequence"/>
</dbReference>
<accession>A0AA38HIN0</accession>
<proteinExistence type="predicted"/>
<evidence type="ECO:0000313" key="3">
    <source>
        <dbReference type="Proteomes" id="UP001168821"/>
    </source>
</evidence>
<gene>
    <name evidence="2" type="ORF">Zmor_008823</name>
</gene>
<keyword evidence="3" id="KW-1185">Reference proteome</keyword>
<evidence type="ECO:0000256" key="1">
    <source>
        <dbReference type="SAM" id="MobiDB-lite"/>
    </source>
</evidence>
<feature type="region of interest" description="Disordered" evidence="1">
    <location>
        <begin position="1"/>
        <end position="26"/>
    </location>
</feature>
<dbReference type="AlphaFoldDB" id="A0AA38HIN0"/>